<proteinExistence type="predicted"/>
<dbReference type="AlphaFoldDB" id="A0AB38FFV3"/>
<evidence type="ECO:0000256" key="1">
    <source>
        <dbReference type="SAM" id="MobiDB-lite"/>
    </source>
</evidence>
<protein>
    <submittedName>
        <fullName evidence="2">Uncharacterized protein</fullName>
    </submittedName>
</protein>
<dbReference type="Proteomes" id="UP000251211">
    <property type="component" value="Unassembled WGS sequence"/>
</dbReference>
<feature type="region of interest" description="Disordered" evidence="1">
    <location>
        <begin position="465"/>
        <end position="493"/>
    </location>
</feature>
<reference evidence="2 3" key="1">
    <citation type="submission" date="2018-06" db="EMBL/GenBank/DDBJ databases">
        <authorList>
            <consortium name="Pathogen Informatics"/>
            <person name="Doyle S."/>
        </authorList>
    </citation>
    <scope>NUCLEOTIDE SEQUENCE [LARGE SCALE GENOMIC DNA]</scope>
    <source>
        <strain evidence="2 3">NCTC13229</strain>
    </source>
</reference>
<feature type="compositionally biased region" description="Basic and acidic residues" evidence="1">
    <location>
        <begin position="64"/>
        <end position="77"/>
    </location>
</feature>
<organism evidence="2 3">
    <name type="scientific">Rhodococcus wratislaviensis</name>
    <name type="common">Tsukamurella wratislaviensis</name>
    <dbReference type="NCBI Taxonomy" id="44752"/>
    <lineage>
        <taxon>Bacteria</taxon>
        <taxon>Bacillati</taxon>
        <taxon>Actinomycetota</taxon>
        <taxon>Actinomycetes</taxon>
        <taxon>Mycobacteriales</taxon>
        <taxon>Nocardiaceae</taxon>
        <taxon>Rhodococcus</taxon>
    </lineage>
</organism>
<feature type="compositionally biased region" description="Basic and acidic residues" evidence="1">
    <location>
        <begin position="45"/>
        <end position="55"/>
    </location>
</feature>
<feature type="region of interest" description="Disordered" evidence="1">
    <location>
        <begin position="30"/>
        <end position="86"/>
    </location>
</feature>
<sequence length="859" mass="93687">MTQHRRHVGGDDVQHSAVPLTGVQRPQLLGQAGRGIGGSGAATTDTEHPAQDRRQRLTLGSGGPRREPYRHDQRTVHGESSIEQGQTRLRADGVDAAALQPVEIGRIQMGRHPAGPVPQPPGHGRRRQPAGAPVLRECVEEDIRRRIVRLAGAAEHTRRRGEQHERGQVAVPGEFVQMPGTVHLGTKDGVQLLRGQRGGGGVLEHPGGMDHAGQVGNAGEESGHRGAVGDVAGDSAHLRPRLGELGTQFGRTLGIERVPAGQHQPAHSVPRDEVAGDQPADGSRAASDQDGAVRAEECGSRFGRRRGGHRGEHGRQQYTVPDGQLRFVAGQGHGDQRRVSGVHVQVHQRDAVRVLVLYRADQSPRGGGRHVVDRFVVADRHREPRRDQQAGLGQAIFAEPGLDRPQRRLRGGVRARRHVRLVARFAVEPQHTTFRITAGKRLLERHQVCRRSAGRAHRHPLHAVEAVPDPGGRHTRVPERPQRQRFGGQHRSARRVVRGDPVALGAGRGDVHAQRGGAHRVQLHLVPGKRQPDTGVHGSERNHVQRRVEHRRVDPIPRDRRSRVFAAQPHLAVQVVAATPRRPETPEGRAVLVAGLVEHVVQTPDIDRRGTSWRPVLFGRVCGVHCCRERAGGVPGPRSVLRGIRRPGVHRHRRSARLTVGEHAHLQRHLTLGGNHQGCLDGEFLQSAAPHTVPRVQGELHESRARQNDGAADTVVAQPWKALWRQQTREHGAPAVAELDRRGEHRVSTGFHARGREIALRNGAFQPVAAVLEGVRGQVHPLLPIVVASPAHPIPLDVQSVHLRLGECGGELAQARAVASDGADRSAGDARRVEGFLQRHGEDRVAARLDEQSIPVRGQ</sequence>
<name>A0AB38FFV3_RHOWR</name>
<feature type="region of interest" description="Disordered" evidence="1">
    <location>
        <begin position="260"/>
        <end position="318"/>
    </location>
</feature>
<gene>
    <name evidence="2" type="ORF">NCTC13229_03813</name>
</gene>
<feature type="region of interest" description="Disordered" evidence="1">
    <location>
        <begin position="109"/>
        <end position="131"/>
    </location>
</feature>
<feature type="region of interest" description="Disordered" evidence="1">
    <location>
        <begin position="216"/>
        <end position="241"/>
    </location>
</feature>
<evidence type="ECO:0000313" key="3">
    <source>
        <dbReference type="Proteomes" id="UP000251211"/>
    </source>
</evidence>
<accession>A0AB38FFV3</accession>
<comment type="caution">
    <text evidence="2">The sequence shown here is derived from an EMBL/GenBank/DDBJ whole genome shotgun (WGS) entry which is preliminary data.</text>
</comment>
<evidence type="ECO:0000313" key="2">
    <source>
        <dbReference type="EMBL" id="SPZ40336.1"/>
    </source>
</evidence>
<dbReference type="EMBL" id="UAUI01000013">
    <property type="protein sequence ID" value="SPZ40336.1"/>
    <property type="molecule type" value="Genomic_DNA"/>
</dbReference>